<evidence type="ECO:0000256" key="3">
    <source>
        <dbReference type="ARBA" id="ARBA00022792"/>
    </source>
</evidence>
<dbReference type="PROSITE" id="PS51758">
    <property type="entry name" value="LETM1_RBD"/>
    <property type="match status" value="1"/>
</dbReference>
<keyword evidence="5 7" id="KW-0496">Mitochondrion</keyword>
<sequence>MASLRTQRARLSHLPTSTPYLPLPLTSRLPHLHPQLRYSSSHGHKSHIRPSSSAQPNEKRTVPSTTSTSSIPLADDINPPPSTRPADLDLPDSLPDTAPAADKVKRYFSIGRAYLSFYKTGLKNVYHNYRASLPIRRALGIPANLPTAPPAKAFYGKTKSKGKSKEDDQFALETKTSRSTFQLLHRAAYDVRRMIPFTLILIICGELTPLLVLAFGNAVTPYTCRVPRQIEKYRSQRLSRKTAALSAHAASVNGSITAPKAGSEDEMRVISQFVDKQWVEKASDAEVLRACAVLGLAKTHERPSFLVGLLYRRRLRAFVEYIGLDDELMRKCGGVKALEGVEVRVAVEERAGYGVADGEEGWQAERVQRRWLEKWLERGEGK</sequence>
<keyword evidence="12" id="KW-1185">Reference proteome</keyword>
<evidence type="ECO:0000256" key="4">
    <source>
        <dbReference type="ARBA" id="ARBA00022989"/>
    </source>
</evidence>
<evidence type="ECO:0000259" key="10">
    <source>
        <dbReference type="PROSITE" id="PS51758"/>
    </source>
</evidence>
<reference evidence="11 12" key="1">
    <citation type="submission" date="2024-07" db="EMBL/GenBank/DDBJ databases">
        <title>Section-level genome sequencing and comparative genomics of Aspergillus sections Usti and Cavernicolus.</title>
        <authorList>
            <consortium name="Lawrence Berkeley National Laboratory"/>
            <person name="Nybo J.L."/>
            <person name="Vesth T.C."/>
            <person name="Theobald S."/>
            <person name="Frisvad J.C."/>
            <person name="Larsen T.O."/>
            <person name="Kjaerboelling I."/>
            <person name="Rothschild-Mancinelli K."/>
            <person name="Lyhne E.K."/>
            <person name="Kogle M.E."/>
            <person name="Barry K."/>
            <person name="Clum A."/>
            <person name="Na H."/>
            <person name="Ledsgaard L."/>
            <person name="Lin J."/>
            <person name="Lipzen A."/>
            <person name="Kuo A."/>
            <person name="Riley R."/>
            <person name="Mondo S."/>
            <person name="Labutti K."/>
            <person name="Haridas S."/>
            <person name="Pangalinan J."/>
            <person name="Salamov A.A."/>
            <person name="Simmons B.A."/>
            <person name="Magnuson J.K."/>
            <person name="Chen J."/>
            <person name="Drula E."/>
            <person name="Henrissat B."/>
            <person name="Wiebenga A."/>
            <person name="Lubbers R.J."/>
            <person name="Gomes A.C."/>
            <person name="Makela M.R."/>
            <person name="Stajich J."/>
            <person name="Grigoriev I.V."/>
            <person name="Mortensen U.H."/>
            <person name="De Vries R.P."/>
            <person name="Baker S.E."/>
            <person name="Andersen M.R."/>
        </authorList>
    </citation>
    <scope>NUCLEOTIDE SEQUENCE [LARGE SCALE GENOMIC DNA]</scope>
    <source>
        <strain evidence="11 12">CBS 588.65</strain>
    </source>
</reference>
<dbReference type="InterPro" id="IPR033122">
    <property type="entry name" value="LETM1-like_RBD"/>
</dbReference>
<feature type="transmembrane region" description="Helical" evidence="9">
    <location>
        <begin position="194"/>
        <end position="215"/>
    </location>
</feature>
<accession>A0ABR4HLV2</accession>
<evidence type="ECO:0000256" key="6">
    <source>
        <dbReference type="ARBA" id="ARBA00023136"/>
    </source>
</evidence>
<evidence type="ECO:0000256" key="9">
    <source>
        <dbReference type="SAM" id="Phobius"/>
    </source>
</evidence>
<dbReference type="EMBL" id="JBFXLT010000023">
    <property type="protein sequence ID" value="KAL2816315.1"/>
    <property type="molecule type" value="Genomic_DNA"/>
</dbReference>
<gene>
    <name evidence="11" type="ORF">BJX63DRAFT_430323</name>
</gene>
<keyword evidence="2 9" id="KW-0812">Transmembrane</keyword>
<feature type="domain" description="Letm1 RBD" evidence="10">
    <location>
        <begin position="209"/>
        <end position="382"/>
    </location>
</feature>
<evidence type="ECO:0000256" key="8">
    <source>
        <dbReference type="SAM" id="MobiDB-lite"/>
    </source>
</evidence>
<keyword evidence="4 9" id="KW-1133">Transmembrane helix</keyword>
<dbReference type="PANTHER" id="PTHR14009:SF6">
    <property type="entry name" value="LETM1 RBD DOMAIN-CONTAINING PROTEIN"/>
    <property type="match status" value="1"/>
</dbReference>
<evidence type="ECO:0000256" key="5">
    <source>
        <dbReference type="ARBA" id="ARBA00023128"/>
    </source>
</evidence>
<keyword evidence="3" id="KW-0999">Mitochondrion inner membrane</keyword>
<comment type="caution">
    <text evidence="11">The sequence shown here is derived from an EMBL/GenBank/DDBJ whole genome shotgun (WGS) entry which is preliminary data.</text>
</comment>
<evidence type="ECO:0000256" key="1">
    <source>
        <dbReference type="ARBA" id="ARBA00004434"/>
    </source>
</evidence>
<comment type="subcellular location">
    <subcellularLocation>
        <location evidence="1">Mitochondrion inner membrane</location>
        <topology evidence="1">Single-pass membrane protein</topology>
    </subcellularLocation>
</comment>
<evidence type="ECO:0000256" key="2">
    <source>
        <dbReference type="ARBA" id="ARBA00022692"/>
    </source>
</evidence>
<dbReference type="Proteomes" id="UP001610334">
    <property type="component" value="Unassembled WGS sequence"/>
</dbReference>
<feature type="region of interest" description="Disordered" evidence="8">
    <location>
        <begin position="1"/>
        <end position="96"/>
    </location>
</feature>
<keyword evidence="6 9" id="KW-0472">Membrane</keyword>
<evidence type="ECO:0000256" key="7">
    <source>
        <dbReference type="PROSITE-ProRule" id="PRU01094"/>
    </source>
</evidence>
<proteinExistence type="predicted"/>
<dbReference type="InterPro" id="IPR044202">
    <property type="entry name" value="LETM1/MDM38-like"/>
</dbReference>
<evidence type="ECO:0000313" key="11">
    <source>
        <dbReference type="EMBL" id="KAL2816315.1"/>
    </source>
</evidence>
<protein>
    <recommendedName>
        <fullName evidence="10">Letm1 RBD domain-containing protein</fullName>
    </recommendedName>
</protein>
<evidence type="ECO:0000313" key="12">
    <source>
        <dbReference type="Proteomes" id="UP001610334"/>
    </source>
</evidence>
<name>A0ABR4HLV2_9EURO</name>
<dbReference type="PANTHER" id="PTHR14009">
    <property type="entry name" value="LEUCINE ZIPPER-EF-HAND CONTAINING TRANSMEMBRANE PROTEIN"/>
    <property type="match status" value="1"/>
</dbReference>
<organism evidence="11 12">
    <name type="scientific">Aspergillus granulosus</name>
    <dbReference type="NCBI Taxonomy" id="176169"/>
    <lineage>
        <taxon>Eukaryota</taxon>
        <taxon>Fungi</taxon>
        <taxon>Dikarya</taxon>
        <taxon>Ascomycota</taxon>
        <taxon>Pezizomycotina</taxon>
        <taxon>Eurotiomycetes</taxon>
        <taxon>Eurotiomycetidae</taxon>
        <taxon>Eurotiales</taxon>
        <taxon>Aspergillaceae</taxon>
        <taxon>Aspergillus</taxon>
        <taxon>Aspergillus subgen. Nidulantes</taxon>
    </lineage>
</organism>
<feature type="compositionally biased region" description="Low complexity" evidence="8">
    <location>
        <begin position="12"/>
        <end position="29"/>
    </location>
</feature>